<proteinExistence type="predicted"/>
<reference evidence="2 3" key="1">
    <citation type="submission" date="2014-10" db="EMBL/GenBank/DDBJ databases">
        <title>Draft genome of the hookworm Ancylostoma caninum.</title>
        <authorList>
            <person name="Mitreva M."/>
        </authorList>
    </citation>
    <scope>NUCLEOTIDE SEQUENCE [LARGE SCALE GENOMIC DNA]</scope>
    <source>
        <strain evidence="2 3">Baltimore</strain>
    </source>
</reference>
<dbReference type="EMBL" id="JOJR01000080">
    <property type="protein sequence ID" value="RCN46412.1"/>
    <property type="molecule type" value="Genomic_DNA"/>
</dbReference>
<comment type="caution">
    <text evidence="2">The sequence shown here is derived from an EMBL/GenBank/DDBJ whole genome shotgun (WGS) entry which is preliminary data.</text>
</comment>
<dbReference type="Proteomes" id="UP000252519">
    <property type="component" value="Unassembled WGS sequence"/>
</dbReference>
<accession>A0A368GPV4</accession>
<dbReference type="AlphaFoldDB" id="A0A368GPV4"/>
<keyword evidence="3" id="KW-1185">Reference proteome</keyword>
<feature type="compositionally biased region" description="Low complexity" evidence="1">
    <location>
        <begin position="15"/>
        <end position="47"/>
    </location>
</feature>
<organism evidence="2 3">
    <name type="scientific">Ancylostoma caninum</name>
    <name type="common">Dog hookworm</name>
    <dbReference type="NCBI Taxonomy" id="29170"/>
    <lineage>
        <taxon>Eukaryota</taxon>
        <taxon>Metazoa</taxon>
        <taxon>Ecdysozoa</taxon>
        <taxon>Nematoda</taxon>
        <taxon>Chromadorea</taxon>
        <taxon>Rhabditida</taxon>
        <taxon>Rhabditina</taxon>
        <taxon>Rhabditomorpha</taxon>
        <taxon>Strongyloidea</taxon>
        <taxon>Ancylostomatidae</taxon>
        <taxon>Ancylostomatinae</taxon>
        <taxon>Ancylostoma</taxon>
    </lineage>
</organism>
<sequence>MRYRYDPPDEIVTVPPTTSTTSATTRTTTRTTTTSTTTRATPTQPTTTASPIASGCTAWSECSAPCGGCGINTRTCNGVVERQYCNKQPCKFNSCCRPFLYVNQGFCFHPYYEDQLIVSRKTRLTKRDLSKKPGATTRLLLKEAEKFYLPLKKYERLVCIGRNCPLNKFLFCSVNKTMNEVRITQ</sequence>
<dbReference type="STRING" id="29170.A0A368GPV4"/>
<evidence type="ECO:0000313" key="3">
    <source>
        <dbReference type="Proteomes" id="UP000252519"/>
    </source>
</evidence>
<dbReference type="OrthoDB" id="10551905at2759"/>
<feature type="region of interest" description="Disordered" evidence="1">
    <location>
        <begin position="1"/>
        <end position="47"/>
    </location>
</feature>
<evidence type="ECO:0000256" key="1">
    <source>
        <dbReference type="SAM" id="MobiDB-lite"/>
    </source>
</evidence>
<name>A0A368GPV4_ANCCA</name>
<protein>
    <submittedName>
        <fullName evidence="2">Uncharacterized protein</fullName>
    </submittedName>
</protein>
<evidence type="ECO:0000313" key="2">
    <source>
        <dbReference type="EMBL" id="RCN46412.1"/>
    </source>
</evidence>
<gene>
    <name evidence="2" type="ORF">ANCCAN_07590</name>
</gene>